<keyword evidence="18" id="KW-1185">Reference proteome</keyword>
<evidence type="ECO:0000256" key="9">
    <source>
        <dbReference type="ARBA" id="ARBA00014542"/>
    </source>
</evidence>
<dbReference type="PANTHER" id="PTHR42891:SF1">
    <property type="entry name" value="D-GLYCERO-BETA-D-MANNO-HEPTOSE-1,7-BISPHOSPHATE 7-PHOSPHATASE"/>
    <property type="match status" value="1"/>
</dbReference>
<dbReference type="InterPro" id="IPR036412">
    <property type="entry name" value="HAD-like_sf"/>
</dbReference>
<evidence type="ECO:0000256" key="2">
    <source>
        <dbReference type="ARBA" id="ARBA00001946"/>
    </source>
</evidence>
<dbReference type="SUPFAM" id="SSF56784">
    <property type="entry name" value="HAD-like"/>
    <property type="match status" value="1"/>
</dbReference>
<evidence type="ECO:0000256" key="6">
    <source>
        <dbReference type="ARBA" id="ARBA00005628"/>
    </source>
</evidence>
<proteinExistence type="inferred from homology"/>
<evidence type="ECO:0000256" key="14">
    <source>
        <dbReference type="ARBA" id="ARBA00022842"/>
    </source>
</evidence>
<comment type="similarity">
    <text evidence="6">Belongs to the GmhB family.</text>
</comment>
<dbReference type="GO" id="GO:0034200">
    <property type="term" value="F:D-glycero-beta-D-manno-heptose 1,7-bisphosphate 7-phosphatase activity"/>
    <property type="evidence" value="ECO:0007669"/>
    <property type="project" value="UniProtKB-EC"/>
</dbReference>
<evidence type="ECO:0000256" key="7">
    <source>
        <dbReference type="ARBA" id="ARBA00011245"/>
    </source>
</evidence>
<name>A2SL93_METPP</name>
<dbReference type="InterPro" id="IPR006549">
    <property type="entry name" value="HAD-SF_hydro_IIIA"/>
</dbReference>
<dbReference type="RefSeq" id="WP_011830953.1">
    <property type="nucleotide sequence ID" value="NC_008825.1"/>
</dbReference>
<dbReference type="CDD" id="cd07503">
    <property type="entry name" value="HAD_HisB-N"/>
    <property type="match status" value="1"/>
</dbReference>
<dbReference type="GO" id="GO:0005737">
    <property type="term" value="C:cytoplasm"/>
    <property type="evidence" value="ECO:0007669"/>
    <property type="project" value="UniProtKB-SubCell"/>
</dbReference>
<evidence type="ECO:0000256" key="1">
    <source>
        <dbReference type="ARBA" id="ARBA00001226"/>
    </source>
</evidence>
<keyword evidence="12 17" id="KW-0378">Hydrolase</keyword>
<comment type="subcellular location">
    <subcellularLocation>
        <location evidence="4">Cytoplasm</location>
    </subcellularLocation>
</comment>
<dbReference type="AlphaFoldDB" id="A2SL93"/>
<dbReference type="PANTHER" id="PTHR42891">
    <property type="entry name" value="D-GLYCERO-BETA-D-MANNO-HEPTOSE-1,7-BISPHOSPHATE 7-PHOSPHATASE"/>
    <property type="match status" value="1"/>
</dbReference>
<keyword evidence="13" id="KW-0862">Zinc</keyword>
<comment type="cofactor">
    <cofactor evidence="2">
        <name>Mg(2+)</name>
        <dbReference type="ChEBI" id="CHEBI:18420"/>
    </cofactor>
</comment>
<dbReference type="Proteomes" id="UP000000366">
    <property type="component" value="Chromosome"/>
</dbReference>
<evidence type="ECO:0000256" key="12">
    <source>
        <dbReference type="ARBA" id="ARBA00022801"/>
    </source>
</evidence>
<dbReference type="EC" id="3.1.3.82" evidence="8"/>
<dbReference type="KEGG" id="mpt:Mpe_A3379"/>
<keyword evidence="10" id="KW-0963">Cytoplasm</keyword>
<dbReference type="InterPro" id="IPR023214">
    <property type="entry name" value="HAD_sf"/>
</dbReference>
<dbReference type="InterPro" id="IPR004446">
    <property type="entry name" value="Heptose_bisP_phosphatase"/>
</dbReference>
<dbReference type="EMBL" id="CP000555">
    <property type="protein sequence ID" value="ABM96332.1"/>
    <property type="molecule type" value="Genomic_DNA"/>
</dbReference>
<keyword evidence="11" id="KW-0479">Metal-binding</keyword>
<dbReference type="STRING" id="420662.Mpe_A3379"/>
<keyword evidence="14" id="KW-0460">Magnesium</keyword>
<evidence type="ECO:0000313" key="17">
    <source>
        <dbReference type="EMBL" id="ABM96332.1"/>
    </source>
</evidence>
<dbReference type="eggNOG" id="COG0241">
    <property type="taxonomic scope" value="Bacteria"/>
</dbReference>
<organism evidence="17 18">
    <name type="scientific">Methylibium petroleiphilum (strain ATCC BAA-1232 / LMG 22953 / PM1)</name>
    <dbReference type="NCBI Taxonomy" id="420662"/>
    <lineage>
        <taxon>Bacteria</taxon>
        <taxon>Pseudomonadati</taxon>
        <taxon>Pseudomonadota</taxon>
        <taxon>Betaproteobacteria</taxon>
        <taxon>Burkholderiales</taxon>
        <taxon>Sphaerotilaceae</taxon>
        <taxon>Methylibium</taxon>
    </lineage>
</organism>
<protein>
    <recommendedName>
        <fullName evidence="9">D-glycero-beta-D-manno-heptose-1,7-bisphosphate 7-phosphatase</fullName>
        <ecNumber evidence="8">3.1.3.82</ecNumber>
    </recommendedName>
    <alternativeName>
        <fullName evidence="16">D,D-heptose 1,7-bisphosphate phosphatase</fullName>
    </alternativeName>
</protein>
<dbReference type="NCBIfam" id="TIGR01656">
    <property type="entry name" value="Histidinol-ppas"/>
    <property type="match status" value="1"/>
</dbReference>
<evidence type="ECO:0000256" key="4">
    <source>
        <dbReference type="ARBA" id="ARBA00004496"/>
    </source>
</evidence>
<comment type="subunit">
    <text evidence="7">Monomer.</text>
</comment>
<comment type="pathway">
    <text evidence="5">Nucleotide-sugar biosynthesis; ADP-L-glycero-beta-D-manno-heptose biosynthesis; ADP-L-glycero-beta-D-manno-heptose from D-glycero-beta-D-manno-heptose 7-phosphate: step 2/4.</text>
</comment>
<evidence type="ECO:0000256" key="15">
    <source>
        <dbReference type="ARBA" id="ARBA00023277"/>
    </source>
</evidence>
<sequence>MQPPKLVILDRDGTVNADSDEYVKSAEEWHALPGALEGIARLNHAGWHVVIATNQSGLGRGLFDMSALNAMHAKMNLGLAQVGGRVDAVFFCPHAPDEACACRKPLPGLFTQIADRYGADLTKVPAIGDSLRDLQAAQAVGCETHLVRTGKCAGLTDAQIADLVRQVPGTVVHADLATAAEFIVQRERHERAIARGTVEVPDSNAGALGA</sequence>
<keyword evidence="15" id="KW-0119">Carbohydrate metabolism</keyword>
<dbReference type="InterPro" id="IPR006543">
    <property type="entry name" value="Histidinol-phos"/>
</dbReference>
<gene>
    <name evidence="17" type="ordered locus">Mpe_A3379</name>
</gene>
<comment type="catalytic activity">
    <reaction evidence="1">
        <text>D-glycero-beta-D-manno-heptose 1,7-bisphosphate + H2O = D-glycero-beta-D-manno-heptose 1-phosphate + phosphate</text>
        <dbReference type="Rhea" id="RHEA:28518"/>
        <dbReference type="ChEBI" id="CHEBI:15377"/>
        <dbReference type="ChEBI" id="CHEBI:43474"/>
        <dbReference type="ChEBI" id="CHEBI:60208"/>
        <dbReference type="ChEBI" id="CHEBI:61593"/>
        <dbReference type="EC" id="3.1.3.82"/>
    </reaction>
</comment>
<dbReference type="NCBIfam" id="TIGR01662">
    <property type="entry name" value="HAD-SF-IIIA"/>
    <property type="match status" value="1"/>
</dbReference>
<evidence type="ECO:0000256" key="11">
    <source>
        <dbReference type="ARBA" id="ARBA00022723"/>
    </source>
</evidence>
<dbReference type="Gene3D" id="3.40.50.1000">
    <property type="entry name" value="HAD superfamily/HAD-like"/>
    <property type="match status" value="1"/>
</dbReference>
<reference evidence="17 18" key="1">
    <citation type="journal article" date="2007" name="J. Bacteriol.">
        <title>Whole-genome analysis of the methyl tert-butyl ether-degrading beta-proteobacterium Methylibium petroleiphilum PM1.</title>
        <authorList>
            <person name="Kane S.R."/>
            <person name="Chakicherla A.Y."/>
            <person name="Chain P.S.G."/>
            <person name="Schmidt R."/>
            <person name="Shin M.W."/>
            <person name="Legler T.C."/>
            <person name="Scow K.M."/>
            <person name="Larimer F.W."/>
            <person name="Lucas S.M."/>
            <person name="Richardson P.M."/>
            <person name="Hristova K.R."/>
        </authorList>
    </citation>
    <scope>NUCLEOTIDE SEQUENCE [LARGE SCALE GENOMIC DNA]</scope>
    <source>
        <strain evidence="18">ATCC BAA-1232 / LMG 22953 / PM1</strain>
    </source>
</reference>
<dbReference type="NCBIfam" id="NF006506">
    <property type="entry name" value="PRK08942.1"/>
    <property type="match status" value="1"/>
</dbReference>
<evidence type="ECO:0000256" key="10">
    <source>
        <dbReference type="ARBA" id="ARBA00022490"/>
    </source>
</evidence>
<evidence type="ECO:0000256" key="16">
    <source>
        <dbReference type="ARBA" id="ARBA00031828"/>
    </source>
</evidence>
<dbReference type="GO" id="GO:0005975">
    <property type="term" value="P:carbohydrate metabolic process"/>
    <property type="evidence" value="ECO:0007669"/>
    <property type="project" value="InterPro"/>
</dbReference>
<evidence type="ECO:0000256" key="13">
    <source>
        <dbReference type="ARBA" id="ARBA00022833"/>
    </source>
</evidence>
<dbReference type="GO" id="GO:0046872">
    <property type="term" value="F:metal ion binding"/>
    <property type="evidence" value="ECO:0007669"/>
    <property type="project" value="UniProtKB-KW"/>
</dbReference>
<evidence type="ECO:0000256" key="3">
    <source>
        <dbReference type="ARBA" id="ARBA00001947"/>
    </source>
</evidence>
<dbReference type="HOGENOM" id="CLU_085077_2_0_4"/>
<dbReference type="FunFam" id="3.40.50.1000:FF:000168">
    <property type="entry name" value="D,D-heptose 1,7-bisphosphate phosphatase"/>
    <property type="match status" value="1"/>
</dbReference>
<evidence type="ECO:0000256" key="5">
    <source>
        <dbReference type="ARBA" id="ARBA00004708"/>
    </source>
</evidence>
<evidence type="ECO:0000256" key="8">
    <source>
        <dbReference type="ARBA" id="ARBA00012987"/>
    </source>
</evidence>
<comment type="cofactor">
    <cofactor evidence="3">
        <name>Zn(2+)</name>
        <dbReference type="ChEBI" id="CHEBI:29105"/>
    </cofactor>
</comment>
<accession>A2SL93</accession>
<dbReference type="Pfam" id="PF13242">
    <property type="entry name" value="Hydrolase_like"/>
    <property type="match status" value="1"/>
</dbReference>
<evidence type="ECO:0000313" key="18">
    <source>
        <dbReference type="Proteomes" id="UP000000366"/>
    </source>
</evidence>